<dbReference type="RefSeq" id="WP_137095522.1">
    <property type="nucleotide sequence ID" value="NZ_SWMS01000008.1"/>
</dbReference>
<reference evidence="2 3" key="1">
    <citation type="journal article" date="2015" name="Antonie Van Leeuwenhoek">
        <title>Prauserella endophytica sp. nov., an endophytic actinobacterium isolated from Tamarix taklamakanensis.</title>
        <authorList>
            <person name="Liu J.M."/>
            <person name="Habden X."/>
            <person name="Guo L."/>
            <person name="Tuo L."/>
            <person name="Jiang Z.K."/>
            <person name="Liu S.W."/>
            <person name="Liu X.F."/>
            <person name="Chen L."/>
            <person name="Li R.F."/>
            <person name="Zhang Y.Q."/>
            <person name="Sun C.H."/>
        </authorList>
    </citation>
    <scope>NUCLEOTIDE SEQUENCE [LARGE SCALE GENOMIC DNA]</scope>
    <source>
        <strain evidence="2 3">CGMCC 4.7182</strain>
    </source>
</reference>
<name>A0ABY2S4L0_9PSEU</name>
<evidence type="ECO:0000313" key="2">
    <source>
        <dbReference type="EMBL" id="TKG70483.1"/>
    </source>
</evidence>
<dbReference type="EMBL" id="SWMS01000008">
    <property type="protein sequence ID" value="TKG70483.1"/>
    <property type="molecule type" value="Genomic_DNA"/>
</dbReference>
<evidence type="ECO:0000313" key="3">
    <source>
        <dbReference type="Proteomes" id="UP000309992"/>
    </source>
</evidence>
<feature type="region of interest" description="Disordered" evidence="1">
    <location>
        <begin position="31"/>
        <end position="83"/>
    </location>
</feature>
<proteinExistence type="predicted"/>
<organism evidence="2 3">
    <name type="scientific">Prauserella endophytica</name>
    <dbReference type="NCBI Taxonomy" id="1592324"/>
    <lineage>
        <taxon>Bacteria</taxon>
        <taxon>Bacillati</taxon>
        <taxon>Actinomycetota</taxon>
        <taxon>Actinomycetes</taxon>
        <taxon>Pseudonocardiales</taxon>
        <taxon>Pseudonocardiaceae</taxon>
        <taxon>Prauserella</taxon>
        <taxon>Prauserella coralliicola group</taxon>
    </lineage>
</organism>
<feature type="compositionally biased region" description="Basic and acidic residues" evidence="1">
    <location>
        <begin position="31"/>
        <end position="73"/>
    </location>
</feature>
<keyword evidence="3" id="KW-1185">Reference proteome</keyword>
<dbReference type="Pfam" id="PF05120">
    <property type="entry name" value="GvpG"/>
    <property type="match status" value="1"/>
</dbReference>
<gene>
    <name evidence="2" type="ORF">FCN18_16430</name>
</gene>
<evidence type="ECO:0000256" key="1">
    <source>
        <dbReference type="SAM" id="MobiDB-lite"/>
    </source>
</evidence>
<sequence length="83" mass="8960">MGVVSFILGLPLAPVRGVISLGRVIQERVETEMRDPASVRRDLEAAEEAREAGEISSGEEARVQQEALDRMTGEPESPGAVKE</sequence>
<comment type="caution">
    <text evidence="2">The sequence shown here is derived from an EMBL/GenBank/DDBJ whole genome shotgun (WGS) entry which is preliminary data.</text>
</comment>
<protein>
    <submittedName>
        <fullName evidence="2">Gas vesicle protein G</fullName>
    </submittedName>
</protein>
<dbReference type="Proteomes" id="UP000309992">
    <property type="component" value="Unassembled WGS sequence"/>
</dbReference>
<accession>A0ABY2S4L0</accession>
<dbReference type="InterPro" id="IPR007804">
    <property type="entry name" value="GvpG"/>
</dbReference>